<dbReference type="RefSeq" id="WP_101028372.1">
    <property type="nucleotide sequence ID" value="NZ_CABMMZ010000023.1"/>
</dbReference>
<organism evidence="4 5">
    <name type="scientific">Ruminococcus bromii</name>
    <dbReference type="NCBI Taxonomy" id="40518"/>
    <lineage>
        <taxon>Bacteria</taxon>
        <taxon>Bacillati</taxon>
        <taxon>Bacillota</taxon>
        <taxon>Clostridia</taxon>
        <taxon>Eubacteriales</taxon>
        <taxon>Oscillospiraceae</taxon>
        <taxon>Ruminococcus</taxon>
    </lineage>
</organism>
<evidence type="ECO:0000256" key="2">
    <source>
        <dbReference type="ARBA" id="ARBA00023315"/>
    </source>
</evidence>
<dbReference type="PANTHER" id="PTHR43877:SF1">
    <property type="entry name" value="ACETYLTRANSFERASE"/>
    <property type="match status" value="1"/>
</dbReference>
<name>A0A2N0V013_9FIRM</name>
<dbReference type="SUPFAM" id="SSF55729">
    <property type="entry name" value="Acyl-CoA N-acyltransferases (Nat)"/>
    <property type="match status" value="1"/>
</dbReference>
<dbReference type="AlphaFoldDB" id="A0A2N0V013"/>
<dbReference type="EC" id="2.3.1.-" evidence="4"/>
<gene>
    <name evidence="4" type="primary">ypeA</name>
    <name evidence="4" type="ORF">RBATCC27255_00236</name>
</gene>
<evidence type="ECO:0000259" key="3">
    <source>
        <dbReference type="PROSITE" id="PS51186"/>
    </source>
</evidence>
<comment type="caution">
    <text evidence="4">The sequence shown here is derived from an EMBL/GenBank/DDBJ whole genome shotgun (WGS) entry which is preliminary data.</text>
</comment>
<reference evidence="4" key="1">
    <citation type="journal article" date="2018" name="Environ. Microbiol.">
        <title>Sporulation capability and amylosome conservation among diverse human colonic and rumen isolates of the keystone starch-degrader Ruminococcus bromii.</title>
        <authorList>
            <person name="Mukhopadhya I."/>
            <person name="Morais S."/>
            <person name="Laverde-Gomez J."/>
            <person name="Sheridan P.O."/>
            <person name="Walker A.W."/>
            <person name="Kelly W."/>
            <person name="Klieve A.V."/>
            <person name="Ouwerkerk D."/>
            <person name="Duncan S.H."/>
            <person name="Louis P."/>
            <person name="Koropatkin N."/>
            <person name="Cockburn D."/>
            <person name="Kibler R."/>
            <person name="Cooper P.J."/>
            <person name="Sandoval C."/>
            <person name="Crost E."/>
            <person name="Juge N."/>
            <person name="Bayer E.A."/>
            <person name="Flint H.J."/>
        </authorList>
    </citation>
    <scope>NUCLEOTIDE SEQUENCE [LARGE SCALE GENOMIC DNA]</scope>
    <source>
        <strain evidence="4">ATCC 27255</strain>
    </source>
</reference>
<dbReference type="Proteomes" id="UP000233425">
    <property type="component" value="Unassembled WGS sequence"/>
</dbReference>
<evidence type="ECO:0000313" key="4">
    <source>
        <dbReference type="EMBL" id="PKD32580.1"/>
    </source>
</evidence>
<dbReference type="InterPro" id="IPR050832">
    <property type="entry name" value="Bact_Acetyltransf"/>
</dbReference>
<accession>A0A2N0V013</accession>
<dbReference type="PROSITE" id="PS51186">
    <property type="entry name" value="GNAT"/>
    <property type="match status" value="1"/>
</dbReference>
<dbReference type="CDD" id="cd04301">
    <property type="entry name" value="NAT_SF"/>
    <property type="match status" value="1"/>
</dbReference>
<dbReference type="InterPro" id="IPR016181">
    <property type="entry name" value="Acyl_CoA_acyltransferase"/>
</dbReference>
<dbReference type="EMBL" id="NNSR01000023">
    <property type="protein sequence ID" value="PKD32580.1"/>
    <property type="molecule type" value="Genomic_DNA"/>
</dbReference>
<evidence type="ECO:0000313" key="5">
    <source>
        <dbReference type="Proteomes" id="UP000233425"/>
    </source>
</evidence>
<sequence length="140" mass="16429">MIIREMTIDDYDEVYRMWQITTKRALSKADERDQMERYLKHNAGMSQVAVVDGKIVGTVLAGHDGRRGFIHHMAVLPEFRRKKIGHALAQTAIQKIREQGIDKTHIFCYQNNETGQSFWRDFGFEKREDVFVYSFSNDKI</sequence>
<keyword evidence="5" id="KW-1185">Reference proteome</keyword>
<keyword evidence="1 4" id="KW-0808">Transferase</keyword>
<proteinExistence type="predicted"/>
<dbReference type="GO" id="GO:0016747">
    <property type="term" value="F:acyltransferase activity, transferring groups other than amino-acyl groups"/>
    <property type="evidence" value="ECO:0007669"/>
    <property type="project" value="InterPro"/>
</dbReference>
<dbReference type="InterPro" id="IPR017255">
    <property type="entry name" value="AcTrfase_GNAT_prd"/>
</dbReference>
<evidence type="ECO:0000256" key="1">
    <source>
        <dbReference type="ARBA" id="ARBA00022679"/>
    </source>
</evidence>
<dbReference type="InterPro" id="IPR000182">
    <property type="entry name" value="GNAT_dom"/>
</dbReference>
<feature type="domain" description="N-acetyltransferase" evidence="3">
    <location>
        <begin position="1"/>
        <end position="140"/>
    </location>
</feature>
<dbReference type="Gene3D" id="3.40.630.30">
    <property type="match status" value="1"/>
</dbReference>
<dbReference type="Pfam" id="PF00583">
    <property type="entry name" value="Acetyltransf_1"/>
    <property type="match status" value="1"/>
</dbReference>
<keyword evidence="2 4" id="KW-0012">Acyltransferase</keyword>
<protein>
    <submittedName>
        <fullName evidence="4">Acetyltransferase YpeA</fullName>
        <ecNumber evidence="4">2.3.1.-</ecNumber>
    </submittedName>
</protein>
<dbReference type="PIRSF" id="PIRSF037663">
    <property type="entry name" value="Acetyltransf_GNAT_prd"/>
    <property type="match status" value="1"/>
</dbReference>
<dbReference type="PANTHER" id="PTHR43877">
    <property type="entry name" value="AMINOALKYLPHOSPHONATE N-ACETYLTRANSFERASE-RELATED-RELATED"/>
    <property type="match status" value="1"/>
</dbReference>